<dbReference type="InterPro" id="IPR038883">
    <property type="entry name" value="AN11006-like"/>
</dbReference>
<accession>A0A1C1CW10</accession>
<dbReference type="VEuPathDB" id="FungiDB:CLCR_10586"/>
<name>A0A1C1CW10_9EURO</name>
<dbReference type="VEuPathDB" id="FungiDB:G647_04042"/>
<evidence type="ECO:0000313" key="2">
    <source>
        <dbReference type="Proteomes" id="UP000094526"/>
    </source>
</evidence>
<dbReference type="STRING" id="86049.A0A1C1CW10"/>
<dbReference type="EMBL" id="LGRB01000008">
    <property type="protein sequence ID" value="OCT52656.1"/>
    <property type="molecule type" value="Genomic_DNA"/>
</dbReference>
<keyword evidence="2" id="KW-1185">Reference proteome</keyword>
<dbReference type="AlphaFoldDB" id="A0A1C1CW10"/>
<evidence type="ECO:0000313" key="1">
    <source>
        <dbReference type="EMBL" id="OCT52656.1"/>
    </source>
</evidence>
<dbReference type="OrthoDB" id="288942at2759"/>
<gene>
    <name evidence="1" type="ORF">CLCR_10586</name>
</gene>
<dbReference type="PANTHER" id="PTHR42085">
    <property type="entry name" value="F-BOX DOMAIN-CONTAINING PROTEIN"/>
    <property type="match status" value="1"/>
</dbReference>
<organism evidence="1 2">
    <name type="scientific">Cladophialophora carrionii</name>
    <dbReference type="NCBI Taxonomy" id="86049"/>
    <lineage>
        <taxon>Eukaryota</taxon>
        <taxon>Fungi</taxon>
        <taxon>Dikarya</taxon>
        <taxon>Ascomycota</taxon>
        <taxon>Pezizomycotina</taxon>
        <taxon>Eurotiomycetes</taxon>
        <taxon>Chaetothyriomycetidae</taxon>
        <taxon>Chaetothyriales</taxon>
        <taxon>Herpotrichiellaceae</taxon>
        <taxon>Cladophialophora</taxon>
    </lineage>
</organism>
<reference evidence="2" key="1">
    <citation type="submission" date="2015-07" db="EMBL/GenBank/DDBJ databases">
        <authorList>
            <person name="Teixeira M.M."/>
            <person name="Souza R.C."/>
            <person name="Almeida L.G."/>
            <person name="Vicente V.A."/>
            <person name="de Hoog S."/>
            <person name="Bocca A.L."/>
            <person name="de Almeida S.R."/>
            <person name="Vasconcelos A.T."/>
            <person name="Felipe M.S."/>
        </authorList>
    </citation>
    <scope>NUCLEOTIDE SEQUENCE [LARGE SCALE GENOMIC DNA]</scope>
    <source>
        <strain evidence="2">KSF</strain>
    </source>
</reference>
<comment type="caution">
    <text evidence="1">The sequence shown here is derived from an EMBL/GenBank/DDBJ whole genome shotgun (WGS) entry which is preliminary data.</text>
</comment>
<dbReference type="PANTHER" id="PTHR42085:SF1">
    <property type="entry name" value="F-BOX DOMAIN-CONTAINING PROTEIN"/>
    <property type="match status" value="1"/>
</dbReference>
<dbReference type="Proteomes" id="UP000094526">
    <property type="component" value="Unassembled WGS sequence"/>
</dbReference>
<protein>
    <recommendedName>
        <fullName evidence="3">F-box domain-containing protein</fullName>
    </recommendedName>
</protein>
<sequence>MEATVQNTQRQSRLCSLPAEIRTQIFRLALTADDDLSRPYRADRKYYRPNYQCHQKINFSLLSTCKQIYRETRLLPISANEHVFWLFNGPWKQINQNNRNTARWDSWYFSLNEAQKSAIRKVHIFAQQYYLENLITTDARRFPFETHCLHLTFRHSDWWSWESPPASSDRLGICPWRPHRTSCQEMLAEPIQPDLAYLRERMGEGTWGGSICQIPNLHKLVLEFETDERKKSQLDAVVERAKGWSFPLAWEDLVLEWSGQLNESRWEGVRDLKDEYHFLKEQPVRDDLPKRQYYVVTMVWEAKPVSILVE</sequence>
<proteinExistence type="predicted"/>
<evidence type="ECO:0008006" key="3">
    <source>
        <dbReference type="Google" id="ProtNLM"/>
    </source>
</evidence>
<dbReference type="eggNOG" id="ENOG502ST8E">
    <property type="taxonomic scope" value="Eukaryota"/>
</dbReference>